<dbReference type="Proteomes" id="UP000270036">
    <property type="component" value="Chromosome"/>
</dbReference>
<protein>
    <submittedName>
        <fullName evidence="8">UDP-3-O-(3-hydroxymyristoyl) glucosamine N-acyltransferase</fullName>
    </submittedName>
    <submittedName>
        <fullName evidence="9">UDP-3-O-acylglucosamine N-acyltransferase</fullName>
        <ecNumber evidence="9">2.3.1.-</ecNumber>
    </submittedName>
</protein>
<evidence type="ECO:0000256" key="2">
    <source>
        <dbReference type="ARBA" id="ARBA00022556"/>
    </source>
</evidence>
<evidence type="ECO:0000313" key="11">
    <source>
        <dbReference type="Proteomes" id="UP000270036"/>
    </source>
</evidence>
<dbReference type="EMBL" id="LR134441">
    <property type="protein sequence ID" value="VEH99374.1"/>
    <property type="molecule type" value="Genomic_DNA"/>
</dbReference>
<dbReference type="RefSeq" id="WP_034719447.1">
    <property type="nucleotide sequence ID" value="NZ_FOIX01000004.1"/>
</dbReference>
<evidence type="ECO:0000259" key="7">
    <source>
        <dbReference type="Pfam" id="PF04613"/>
    </source>
</evidence>
<dbReference type="EC" id="2.3.1.-" evidence="9"/>
<reference evidence="9 11" key="2">
    <citation type="submission" date="2018-12" db="EMBL/GenBank/DDBJ databases">
        <authorList>
            <consortium name="Pathogen Informatics"/>
        </authorList>
    </citation>
    <scope>NUCLEOTIDE SEQUENCE [LARGE SCALE GENOMIC DNA]</scope>
    <source>
        <strain evidence="9 11">NCTC13489</strain>
    </source>
</reference>
<feature type="domain" description="UDP-3-O-[3-hydroxymyristoyl] glucosamine N-acyltransferase non-repeat region" evidence="7">
    <location>
        <begin position="27"/>
        <end position="89"/>
    </location>
</feature>
<keyword evidence="5" id="KW-0443">Lipid metabolism</keyword>
<dbReference type="GO" id="GO:0016410">
    <property type="term" value="F:N-acyltransferase activity"/>
    <property type="evidence" value="ECO:0007669"/>
    <property type="project" value="InterPro"/>
</dbReference>
<keyword evidence="1" id="KW-0444">Lipid biosynthesis</keyword>
<evidence type="ECO:0000313" key="10">
    <source>
        <dbReference type="Proteomes" id="UP000028349"/>
    </source>
</evidence>
<dbReference type="STRING" id="266748.HY04_10280"/>
<evidence type="ECO:0000313" key="9">
    <source>
        <dbReference type="EMBL" id="VEH99374.1"/>
    </source>
</evidence>
<keyword evidence="3 9" id="KW-0808">Transferase</keyword>
<evidence type="ECO:0000256" key="3">
    <source>
        <dbReference type="ARBA" id="ARBA00022679"/>
    </source>
</evidence>
<dbReference type="InterPro" id="IPR011004">
    <property type="entry name" value="Trimer_LpxA-like_sf"/>
</dbReference>
<dbReference type="Proteomes" id="UP000028349">
    <property type="component" value="Unassembled WGS sequence"/>
</dbReference>
<evidence type="ECO:0000256" key="1">
    <source>
        <dbReference type="ARBA" id="ARBA00022516"/>
    </source>
</evidence>
<dbReference type="Gene3D" id="3.40.1390.10">
    <property type="entry name" value="MurE/MurF, N-terminal domain"/>
    <property type="match status" value="1"/>
</dbReference>
<dbReference type="AlphaFoldDB" id="A0A3S4YJV5"/>
<reference evidence="8 10" key="1">
    <citation type="submission" date="2014-07" db="EMBL/GenBank/DDBJ databases">
        <authorList>
            <person name="Pisani N.G."/>
            <person name="Newman J.D."/>
        </authorList>
    </citation>
    <scope>NUCLEOTIDE SEQUENCE [LARGE SCALE GENOMIC DNA]</scope>
    <source>
        <strain evidence="8 10">LMG 24720</strain>
    </source>
</reference>
<evidence type="ECO:0000256" key="5">
    <source>
        <dbReference type="ARBA" id="ARBA00023098"/>
    </source>
</evidence>
<dbReference type="PANTHER" id="PTHR43378:SF2">
    <property type="entry name" value="UDP-3-O-ACYLGLUCOSAMINE N-ACYLTRANSFERASE 1, MITOCHONDRIAL-RELATED"/>
    <property type="match status" value="1"/>
</dbReference>
<dbReference type="SUPFAM" id="SSF51161">
    <property type="entry name" value="Trimeric LpxA-like enzymes"/>
    <property type="match status" value="1"/>
</dbReference>
<dbReference type="Pfam" id="PF04613">
    <property type="entry name" value="LpxD"/>
    <property type="match status" value="1"/>
</dbReference>
<keyword evidence="10" id="KW-1185">Reference proteome</keyword>
<dbReference type="EMBL" id="JPEP01000002">
    <property type="protein sequence ID" value="KEY18848.1"/>
    <property type="molecule type" value="Genomic_DNA"/>
</dbReference>
<dbReference type="InterPro" id="IPR020573">
    <property type="entry name" value="UDP_GlcNAc_AcTrfase_non-rep"/>
</dbReference>
<dbReference type="Gene3D" id="2.160.10.10">
    <property type="entry name" value="Hexapeptide repeat proteins"/>
    <property type="match status" value="1"/>
</dbReference>
<dbReference type="PANTHER" id="PTHR43378">
    <property type="entry name" value="UDP-3-O-ACYLGLUCOSAMINE N-ACYLTRANSFERASE"/>
    <property type="match status" value="1"/>
</dbReference>
<dbReference type="Pfam" id="PF00132">
    <property type="entry name" value="Hexapep"/>
    <property type="match status" value="2"/>
</dbReference>
<dbReference type="OrthoDB" id="9784739at2"/>
<keyword evidence="4" id="KW-0677">Repeat</keyword>
<evidence type="ECO:0000256" key="6">
    <source>
        <dbReference type="ARBA" id="ARBA00023315"/>
    </source>
</evidence>
<dbReference type="InterPro" id="IPR001451">
    <property type="entry name" value="Hexapep"/>
</dbReference>
<evidence type="ECO:0000313" key="8">
    <source>
        <dbReference type="EMBL" id="KEY18848.1"/>
    </source>
</evidence>
<keyword evidence="6 9" id="KW-0012">Acyltransferase</keyword>
<name>A0A3S4YJV5_9FLAO</name>
<sequence>MTFTKPQTLKSISEIIGAKMIGDENFPVLGTNEIHRVKSGEIVFVNHPKYYDKALNSAATIILIDKEVDCPPGKALLVSDDPFRDFNKINTHFTKITNFGETLHELEVGERTQIHSSVVIGNNVKIGNDCIIFPNVVIGDRTVIGDNVIIQSNTVLGGDAFYYRKLEGNYDRLISVGNVIIENNVQIGNGCTIDRGVTDSTIIGEGSVLDNQIQIGHDTVIGKRCLIASQTGIAGCCNIEDEVTIWGQVGMASGVRIESGTVLLAKCGANRDLKKGVYFGQLAEEFKQYLRKDITLRDLSKSK</sequence>
<proteinExistence type="predicted"/>
<dbReference type="KEGG" id="cant:NCTC13489_01504"/>
<organism evidence="9 11">
    <name type="scientific">Kaistella antarctica</name>
    <dbReference type="NCBI Taxonomy" id="266748"/>
    <lineage>
        <taxon>Bacteria</taxon>
        <taxon>Pseudomonadati</taxon>
        <taxon>Bacteroidota</taxon>
        <taxon>Flavobacteriia</taxon>
        <taxon>Flavobacteriales</taxon>
        <taxon>Weeksellaceae</taxon>
        <taxon>Chryseobacterium group</taxon>
        <taxon>Kaistella</taxon>
    </lineage>
</organism>
<dbReference type="GO" id="GO:0009245">
    <property type="term" value="P:lipid A biosynthetic process"/>
    <property type="evidence" value="ECO:0007669"/>
    <property type="project" value="UniProtKB-KW"/>
</dbReference>
<dbReference type="InterPro" id="IPR007691">
    <property type="entry name" value="LpxD"/>
</dbReference>
<accession>A0A3S4YJV5</accession>
<keyword evidence="2" id="KW-0441">Lipid A biosynthesis</keyword>
<gene>
    <name evidence="9" type="primary">lpxD_1</name>
    <name evidence="8" type="ORF">HY04_10280</name>
    <name evidence="9" type="ORF">NCTC13489_01504</name>
</gene>
<dbReference type="CDD" id="cd03352">
    <property type="entry name" value="LbH_LpxD"/>
    <property type="match status" value="1"/>
</dbReference>
<dbReference type="GO" id="GO:0016020">
    <property type="term" value="C:membrane"/>
    <property type="evidence" value="ECO:0007669"/>
    <property type="project" value="GOC"/>
</dbReference>
<evidence type="ECO:0000256" key="4">
    <source>
        <dbReference type="ARBA" id="ARBA00022737"/>
    </source>
</evidence>